<keyword evidence="1" id="KW-0472">Membrane</keyword>
<evidence type="ECO:0000256" key="1">
    <source>
        <dbReference type="SAM" id="Phobius"/>
    </source>
</evidence>
<dbReference type="Proteomes" id="UP001149090">
    <property type="component" value="Unassembled WGS sequence"/>
</dbReference>
<dbReference type="AlphaFoldDB" id="A0A9Q0LED2"/>
<organism evidence="3 4">
    <name type="scientific">Anaeramoeba ignava</name>
    <name type="common">Anaerobic marine amoeba</name>
    <dbReference type="NCBI Taxonomy" id="1746090"/>
    <lineage>
        <taxon>Eukaryota</taxon>
        <taxon>Metamonada</taxon>
        <taxon>Anaeramoebidae</taxon>
        <taxon>Anaeramoeba</taxon>
    </lineage>
</organism>
<feature type="transmembrane region" description="Helical" evidence="1">
    <location>
        <begin position="602"/>
        <end position="623"/>
    </location>
</feature>
<keyword evidence="2" id="KW-0732">Signal</keyword>
<dbReference type="SUPFAM" id="SSF49899">
    <property type="entry name" value="Concanavalin A-like lectins/glucanases"/>
    <property type="match status" value="1"/>
</dbReference>
<evidence type="ECO:0000256" key="2">
    <source>
        <dbReference type="SAM" id="SignalP"/>
    </source>
</evidence>
<name>A0A9Q0LED2_ANAIG</name>
<evidence type="ECO:0000313" key="3">
    <source>
        <dbReference type="EMBL" id="KAJ5069968.1"/>
    </source>
</evidence>
<protein>
    <submittedName>
        <fullName evidence="3">Uncharacterized protein</fullName>
    </submittedName>
</protein>
<comment type="caution">
    <text evidence="3">The sequence shown here is derived from an EMBL/GenBank/DDBJ whole genome shotgun (WGS) entry which is preliminary data.</text>
</comment>
<feature type="chain" id="PRO_5040504749" evidence="2">
    <location>
        <begin position="25"/>
        <end position="624"/>
    </location>
</feature>
<gene>
    <name evidence="3" type="ORF">M0811_11333</name>
</gene>
<dbReference type="EMBL" id="JAPDFW010000100">
    <property type="protein sequence ID" value="KAJ5069968.1"/>
    <property type="molecule type" value="Genomic_DNA"/>
</dbReference>
<keyword evidence="1" id="KW-0812">Transmembrane</keyword>
<dbReference type="InterPro" id="IPR013320">
    <property type="entry name" value="ConA-like_dom_sf"/>
</dbReference>
<sequence length="624" mass="71121">MANNFKFNLFQFIFLIFLIEIRLSQVNKQFEFKFNEGKGDIAASLPDQTFFFSGVSGNWLYPSLFSSGVNMTQINIIQSNPIYCNCSDLTQGCGLNSTSYTEQASFEYWFLQPPANNSFYTLFYMEAANYFFYAVTDTSQSPPQIQITIFDQNQNYKTLYSNISSFGFLNHIVFTYKKNGNFSTYYNGTLINSIIHSDGNNYLTIPEGQNVGMYISVGSRFMYLGVYGSELSSSYILSRFNNGPPPAPPSILINSLNVQTNKTFQLKDIISLESFTNETNDTFILKTIDIFEPLYGYIYTFFDGIKTNLIYNEQELNVNLSSQFLFEGNLEHDSYITKWNISLFDKTNNFSTFPNPPYSIQFNVSINPPNPYCSSLSTYCINIDKSCQISLIGNDQYSNLNNAIINSIPLNGSIYQILSNQTKGSKIISNDTIVDYRSFDNWSVIYEYEENLNHSSQQLINFSYFVTNDRGKNSTNCNENIIIQNFLQVNNQKVNLETGKIEGIELECESILKEYNFTVIIENILEANGANFYSDSEGYITIKTGSTLPQNSKMIYILGGKETIITINYSIYEEINSTIYYSTTATLNISIPNSPFSNSPSFLFNSLSISISISIFFFSFFLFF</sequence>
<proteinExistence type="predicted"/>
<reference evidence="3" key="1">
    <citation type="submission" date="2022-10" db="EMBL/GenBank/DDBJ databases">
        <title>Novel sulphate-reducing endosymbionts in the free-living metamonad Anaeramoeba.</title>
        <authorList>
            <person name="Jerlstrom-Hultqvist J."/>
            <person name="Cepicka I."/>
            <person name="Gallot-Lavallee L."/>
            <person name="Salas-Leiva D."/>
            <person name="Curtis B.A."/>
            <person name="Zahonova K."/>
            <person name="Pipaliya S."/>
            <person name="Dacks J."/>
            <person name="Roger A.J."/>
        </authorList>
    </citation>
    <scope>NUCLEOTIDE SEQUENCE</scope>
    <source>
        <strain evidence="3">BMAN</strain>
    </source>
</reference>
<keyword evidence="4" id="KW-1185">Reference proteome</keyword>
<accession>A0A9Q0LED2</accession>
<evidence type="ECO:0000313" key="4">
    <source>
        <dbReference type="Proteomes" id="UP001149090"/>
    </source>
</evidence>
<feature type="signal peptide" evidence="2">
    <location>
        <begin position="1"/>
        <end position="24"/>
    </location>
</feature>
<keyword evidence="1" id="KW-1133">Transmembrane helix</keyword>